<dbReference type="Pfam" id="PF11951">
    <property type="entry name" value="Fungal_trans_2"/>
    <property type="match status" value="1"/>
</dbReference>
<dbReference type="STRING" id="1442369.A0A0D2H328"/>
<gene>
    <name evidence="1" type="ORF">Z518_05709</name>
</gene>
<accession>A0A0D2H328</accession>
<dbReference type="EMBL" id="KN847478">
    <property type="protein sequence ID" value="KIX04838.1"/>
    <property type="molecule type" value="Genomic_DNA"/>
</dbReference>
<dbReference type="AlphaFoldDB" id="A0A0D2H328"/>
<dbReference type="VEuPathDB" id="FungiDB:Z518_05709"/>
<sequence length="261" mass="28741">MTFWWDAMCPSIVKAFEVLENPSVPPSTVELQNVPIKTMDVSPWDTGFDTTVPLPGISTVTPRYNQQETLSEYSSAQEFKSPSTFSIGPAAEIYFSPGCEVASLHFPVAPSQGLMNFSSSLVEYYFKVTAGLFSCYDSSMNPFHTTVGHLWTLSPALHRTLQSMASACLVDEHPFFRKLSNRLRREAISMICRAPAQDEKSPLALLMIGQSSSWLPSPPGTITSTFNIPSPGVLHQSIPVIIPARTASRIAIGKPSRHFRI</sequence>
<dbReference type="RefSeq" id="XP_013271974.1">
    <property type="nucleotide sequence ID" value="XM_013416520.1"/>
</dbReference>
<evidence type="ECO:0000313" key="2">
    <source>
        <dbReference type="Proteomes" id="UP000053617"/>
    </source>
</evidence>
<dbReference type="HOGENOM" id="CLU_1066169_0_0_1"/>
<reference evidence="1 2" key="1">
    <citation type="submission" date="2015-01" db="EMBL/GenBank/DDBJ databases">
        <title>The Genome Sequence of Rhinocladiella mackenzie CBS 650.93.</title>
        <authorList>
            <consortium name="The Broad Institute Genomics Platform"/>
            <person name="Cuomo C."/>
            <person name="de Hoog S."/>
            <person name="Gorbushina A."/>
            <person name="Stielow B."/>
            <person name="Teixiera M."/>
            <person name="Abouelleil A."/>
            <person name="Chapman S.B."/>
            <person name="Priest M."/>
            <person name="Young S.K."/>
            <person name="Wortman J."/>
            <person name="Nusbaum C."/>
            <person name="Birren B."/>
        </authorList>
    </citation>
    <scope>NUCLEOTIDE SEQUENCE [LARGE SCALE GENOMIC DNA]</scope>
    <source>
        <strain evidence="1 2">CBS 650.93</strain>
    </source>
</reference>
<dbReference type="InterPro" id="IPR021858">
    <property type="entry name" value="Fun_TF"/>
</dbReference>
<organism evidence="1 2">
    <name type="scientific">Rhinocladiella mackenziei CBS 650.93</name>
    <dbReference type="NCBI Taxonomy" id="1442369"/>
    <lineage>
        <taxon>Eukaryota</taxon>
        <taxon>Fungi</taxon>
        <taxon>Dikarya</taxon>
        <taxon>Ascomycota</taxon>
        <taxon>Pezizomycotina</taxon>
        <taxon>Eurotiomycetes</taxon>
        <taxon>Chaetothyriomycetidae</taxon>
        <taxon>Chaetothyriales</taxon>
        <taxon>Herpotrichiellaceae</taxon>
        <taxon>Rhinocladiella</taxon>
    </lineage>
</organism>
<dbReference type="GeneID" id="25293780"/>
<dbReference type="OrthoDB" id="4835445at2759"/>
<protein>
    <submittedName>
        <fullName evidence="1">Rhinocladiella mackenziei CBS 650.93 unplaced genomic scaffold supercont1.4, whole genome shotgun sequence</fullName>
    </submittedName>
</protein>
<evidence type="ECO:0000313" key="1">
    <source>
        <dbReference type="EMBL" id="KIX04838.1"/>
    </source>
</evidence>
<proteinExistence type="predicted"/>
<dbReference type="Proteomes" id="UP000053617">
    <property type="component" value="Unassembled WGS sequence"/>
</dbReference>
<name>A0A0D2H328_9EURO</name>
<keyword evidence="2" id="KW-1185">Reference proteome</keyword>